<reference evidence="1 2" key="1">
    <citation type="submission" date="2015-07" db="EMBL/GenBank/DDBJ databases">
        <title>Genome sequence of Ornatilinea apprima DSM 23815.</title>
        <authorList>
            <person name="Hemp J."/>
            <person name="Ward L.M."/>
            <person name="Pace L.A."/>
            <person name="Fischer W.W."/>
        </authorList>
    </citation>
    <scope>NUCLEOTIDE SEQUENCE [LARGE SCALE GENOMIC DNA]</scope>
    <source>
        <strain evidence="1 2">P3M-1</strain>
    </source>
</reference>
<comment type="caution">
    <text evidence="1">The sequence shown here is derived from an EMBL/GenBank/DDBJ whole genome shotgun (WGS) entry which is preliminary data.</text>
</comment>
<sequence length="360" mass="40081">MLIDGHQDIAWNVMTFGRDYTRSVAETRALEAGTRVPQVNGDTVISWGAYQQGQVALVFATLFATPQQHRWGDWDVHSYASAKEANQIYLRQLDVYQQMAFDHPDKFRLIASQVELKAHLAQWARADEDHPAPVGLLLLMENAEAVQTPDELKMWWDLGVRLIGPAWKTTRLCGGTGSPGPLTAEGYALLEKISELGMILDLSHMDEESVLQALEFYPGVMIASHSNPAAVVNDPASNRHLSDRVIRELIRRDGVMGMVPYNAFLTRGWTRSVARSAVPLERVVDHIDHICDLAGNAWHVALGTDFDGCAGVQDVPDGIDTIADLQKLEDLLAKRGYAEGEIDAIFHENWLRVLFKHLPA</sequence>
<evidence type="ECO:0008006" key="3">
    <source>
        <dbReference type="Google" id="ProtNLM"/>
    </source>
</evidence>
<evidence type="ECO:0000313" key="1">
    <source>
        <dbReference type="EMBL" id="KPL79033.1"/>
    </source>
</evidence>
<keyword evidence="2" id="KW-1185">Reference proteome</keyword>
<dbReference type="PANTHER" id="PTHR10443:SF12">
    <property type="entry name" value="DIPEPTIDASE"/>
    <property type="match status" value="1"/>
</dbReference>
<dbReference type="Proteomes" id="UP000050417">
    <property type="component" value="Unassembled WGS sequence"/>
</dbReference>
<dbReference type="Pfam" id="PF01244">
    <property type="entry name" value="Peptidase_M19"/>
    <property type="match status" value="1"/>
</dbReference>
<dbReference type="PROSITE" id="PS51365">
    <property type="entry name" value="RENAL_DIPEPTIDASE_2"/>
    <property type="match status" value="1"/>
</dbReference>
<dbReference type="AlphaFoldDB" id="A0A0P6YAV0"/>
<dbReference type="InterPro" id="IPR032466">
    <property type="entry name" value="Metal_Hydrolase"/>
</dbReference>
<dbReference type="SUPFAM" id="SSF51556">
    <property type="entry name" value="Metallo-dependent hydrolases"/>
    <property type="match status" value="1"/>
</dbReference>
<protein>
    <recommendedName>
        <fullName evidence="3">Peptidase M19</fullName>
    </recommendedName>
</protein>
<organism evidence="1 2">
    <name type="scientific">Ornatilinea apprima</name>
    <dbReference type="NCBI Taxonomy" id="1134406"/>
    <lineage>
        <taxon>Bacteria</taxon>
        <taxon>Bacillati</taxon>
        <taxon>Chloroflexota</taxon>
        <taxon>Anaerolineae</taxon>
        <taxon>Anaerolineales</taxon>
        <taxon>Anaerolineaceae</taxon>
        <taxon>Ornatilinea</taxon>
    </lineage>
</organism>
<name>A0A0P6YAV0_9CHLR</name>
<accession>A0A0P6YAV0</accession>
<dbReference type="GO" id="GO:0006508">
    <property type="term" value="P:proteolysis"/>
    <property type="evidence" value="ECO:0007669"/>
    <property type="project" value="InterPro"/>
</dbReference>
<dbReference type="GO" id="GO:0070573">
    <property type="term" value="F:metallodipeptidase activity"/>
    <property type="evidence" value="ECO:0007669"/>
    <property type="project" value="InterPro"/>
</dbReference>
<dbReference type="EMBL" id="LGCL01000015">
    <property type="protein sequence ID" value="KPL79033.1"/>
    <property type="molecule type" value="Genomic_DNA"/>
</dbReference>
<dbReference type="STRING" id="1134406.ADN00_03845"/>
<dbReference type="PANTHER" id="PTHR10443">
    <property type="entry name" value="MICROSOMAL DIPEPTIDASE"/>
    <property type="match status" value="1"/>
</dbReference>
<proteinExistence type="predicted"/>
<dbReference type="Gene3D" id="3.20.20.140">
    <property type="entry name" value="Metal-dependent hydrolases"/>
    <property type="match status" value="1"/>
</dbReference>
<dbReference type="InterPro" id="IPR008257">
    <property type="entry name" value="Pept_M19"/>
</dbReference>
<evidence type="ECO:0000313" key="2">
    <source>
        <dbReference type="Proteomes" id="UP000050417"/>
    </source>
</evidence>
<gene>
    <name evidence="1" type="ORF">ADN00_03845</name>
</gene>